<keyword evidence="3" id="KW-1185">Reference proteome</keyword>
<dbReference type="Proteomes" id="UP000634435">
    <property type="component" value="Unassembled WGS sequence"/>
</dbReference>
<evidence type="ECO:0000313" key="3">
    <source>
        <dbReference type="Proteomes" id="UP000634435"/>
    </source>
</evidence>
<reference evidence="3" key="1">
    <citation type="journal article" date="2019" name="Int. J. Syst. Evol. Microbiol.">
        <title>The Global Catalogue of Microorganisms (GCM) 10K type strain sequencing project: providing services to taxonomists for standard genome sequencing and annotation.</title>
        <authorList>
            <consortium name="The Broad Institute Genomics Platform"/>
            <consortium name="The Broad Institute Genome Sequencing Center for Infectious Disease"/>
            <person name="Wu L."/>
            <person name="Ma J."/>
        </authorList>
    </citation>
    <scope>NUCLEOTIDE SEQUENCE [LARGE SCALE GENOMIC DNA]</scope>
    <source>
        <strain evidence="3">JCM 30071</strain>
    </source>
</reference>
<gene>
    <name evidence="2" type="ORF">GCM10007111_02550</name>
</gene>
<keyword evidence="1" id="KW-1133">Transmembrane helix</keyword>
<feature type="transmembrane region" description="Helical" evidence="1">
    <location>
        <begin position="35"/>
        <end position="54"/>
    </location>
</feature>
<proteinExistence type="predicted"/>
<evidence type="ECO:0000256" key="1">
    <source>
        <dbReference type="SAM" id="Phobius"/>
    </source>
</evidence>
<name>A0ABQ2D303_9BACI</name>
<evidence type="ECO:0000313" key="2">
    <source>
        <dbReference type="EMBL" id="GGJ43935.1"/>
    </source>
</evidence>
<keyword evidence="1" id="KW-0472">Membrane</keyword>
<accession>A0ABQ2D303</accession>
<keyword evidence="1" id="KW-0812">Transmembrane</keyword>
<dbReference type="EMBL" id="BMPN01000001">
    <property type="protein sequence ID" value="GGJ43935.1"/>
    <property type="molecule type" value="Genomic_DNA"/>
</dbReference>
<sequence length="60" mass="7068">MHTYNRNDDERIKNKIYSNEPLKSFDNNGFIKGKSLQICVTFICVCLTNVLYIFNISEDF</sequence>
<comment type="caution">
    <text evidence="2">The sequence shown here is derived from an EMBL/GenBank/DDBJ whole genome shotgun (WGS) entry which is preliminary data.</text>
</comment>
<protein>
    <submittedName>
        <fullName evidence="2">Uncharacterized protein</fullName>
    </submittedName>
</protein>
<organism evidence="2 3">
    <name type="scientific">Virgibacillus kapii</name>
    <dbReference type="NCBI Taxonomy" id="1638645"/>
    <lineage>
        <taxon>Bacteria</taxon>
        <taxon>Bacillati</taxon>
        <taxon>Bacillota</taxon>
        <taxon>Bacilli</taxon>
        <taxon>Bacillales</taxon>
        <taxon>Bacillaceae</taxon>
        <taxon>Virgibacillus</taxon>
    </lineage>
</organism>